<dbReference type="Pfam" id="PF19413">
    <property type="entry name" value="YaiO"/>
    <property type="match status" value="1"/>
</dbReference>
<dbReference type="InterPro" id="IPR011990">
    <property type="entry name" value="TPR-like_helical_dom_sf"/>
</dbReference>
<keyword evidence="3" id="KW-1185">Reference proteome</keyword>
<proteinExistence type="predicted"/>
<dbReference type="STRING" id="641691.SAMN05421636_104264"/>
<evidence type="ECO:0000313" key="3">
    <source>
        <dbReference type="Proteomes" id="UP000199109"/>
    </source>
</evidence>
<dbReference type="Pfam" id="PF14559">
    <property type="entry name" value="TPR_19"/>
    <property type="match status" value="1"/>
</dbReference>
<feature type="domain" description="YaiO beta-barrel" evidence="1">
    <location>
        <begin position="170"/>
        <end position="341"/>
    </location>
</feature>
<dbReference type="InterPro" id="IPR030887">
    <property type="entry name" value="Beta-barrel_YaiO"/>
</dbReference>
<dbReference type="Proteomes" id="UP000199109">
    <property type="component" value="Unassembled WGS sequence"/>
</dbReference>
<gene>
    <name evidence="2" type="ORF">SAMN05421636_104264</name>
</gene>
<sequence length="411" mass="46715">MQIKTIRAFLFFALLCLWGRAQEVKYIGNPDTSYFTARSLAFDGQREMARDTLKRILTKYPNYSDVRSLLASTYSWDGKYDDARAQFNRITSSERENKEVWVAAIKNEIYAEDYYIALGLANKALLYLKADADVEALKKRALANLDEKEIIPSDTTVTAVKDPEESKILKNTVSIANSVEIFDIVYEPMIYSSLSYSRKTSAGSIIPRINYANRFETHGLQFELDFYPKLSKTFYAYLNYGYSHASIFPDHRVGAELYANLPKAFETSFGVRYLDFTTTKATVFTGSLGLYRGNYYFSLRPYVTPQDNGDVSLSGGLLVRKYLKDGDNYLGINVGMGYSPELKQFREGDELLAETLLFIESQRLGFQYQFTGKVSPNTYNVNLGVTRQELVFDSGSFAWSVSAGLTYQVKF</sequence>
<name>A0A1G7BSK2_9FLAO</name>
<dbReference type="Gene3D" id="1.25.40.10">
    <property type="entry name" value="Tetratricopeptide repeat domain"/>
    <property type="match status" value="1"/>
</dbReference>
<dbReference type="RefSeq" id="WP_091867841.1">
    <property type="nucleotide sequence ID" value="NZ_FNAO01000004.1"/>
</dbReference>
<evidence type="ECO:0000259" key="1">
    <source>
        <dbReference type="Pfam" id="PF19413"/>
    </source>
</evidence>
<reference evidence="2 3" key="1">
    <citation type="submission" date="2016-10" db="EMBL/GenBank/DDBJ databases">
        <authorList>
            <person name="de Groot N.N."/>
        </authorList>
    </citation>
    <scope>NUCLEOTIDE SEQUENCE [LARGE SCALE GENOMIC DNA]</scope>
    <source>
        <strain evidence="2 3">DSM 23421</strain>
    </source>
</reference>
<dbReference type="OrthoDB" id="742239at2"/>
<organism evidence="2 3">
    <name type="scientific">Pricia antarctica</name>
    <dbReference type="NCBI Taxonomy" id="641691"/>
    <lineage>
        <taxon>Bacteria</taxon>
        <taxon>Pseudomonadati</taxon>
        <taxon>Bacteroidota</taxon>
        <taxon>Flavobacteriia</taxon>
        <taxon>Flavobacteriales</taxon>
        <taxon>Flavobacteriaceae</taxon>
        <taxon>Pricia</taxon>
    </lineage>
</organism>
<accession>A0A1G7BSK2</accession>
<dbReference type="NCBIfam" id="TIGR04390">
    <property type="entry name" value="OMP_YaiO_dom"/>
    <property type="match status" value="1"/>
</dbReference>
<dbReference type="EMBL" id="FNAO01000004">
    <property type="protein sequence ID" value="SDE29620.1"/>
    <property type="molecule type" value="Genomic_DNA"/>
</dbReference>
<dbReference type="SUPFAM" id="SSF48452">
    <property type="entry name" value="TPR-like"/>
    <property type="match status" value="1"/>
</dbReference>
<protein>
    <submittedName>
        <fullName evidence="2">Outer membrane protein, YaiO family</fullName>
    </submittedName>
</protein>
<evidence type="ECO:0000313" key="2">
    <source>
        <dbReference type="EMBL" id="SDE29620.1"/>
    </source>
</evidence>
<dbReference type="AlphaFoldDB" id="A0A1G7BSK2"/>